<evidence type="ECO:0000313" key="3">
    <source>
        <dbReference type="Proteomes" id="UP001174909"/>
    </source>
</evidence>
<reference evidence="2" key="1">
    <citation type="submission" date="2023-03" db="EMBL/GenBank/DDBJ databases">
        <authorList>
            <person name="Steffen K."/>
            <person name="Cardenas P."/>
        </authorList>
    </citation>
    <scope>NUCLEOTIDE SEQUENCE</scope>
</reference>
<dbReference type="Proteomes" id="UP001174909">
    <property type="component" value="Unassembled WGS sequence"/>
</dbReference>
<name>A0AA35TT45_GEOBA</name>
<dbReference type="Pfam" id="PF02410">
    <property type="entry name" value="RsfS"/>
    <property type="match status" value="1"/>
</dbReference>
<keyword evidence="3" id="KW-1185">Reference proteome</keyword>
<sequence>MGTEKNTLDMVKAAASVAMSRRAEDGIILDLRKLDGFTDFFAIFSGTSDIQIEGISQAIIEELETNWAQRPWHQEGERKADWILLDYVDFVVHVFLSDRRSYYNLERLWAEANQIELPELTMPIHQETWEEDVDPDGVLVFGEQEKSTPEGNFVLARCVVKNLE</sequence>
<dbReference type="AlphaFoldDB" id="A0AA35TT45"/>
<accession>A0AA35TT45</accession>
<gene>
    <name evidence="2" type="ORF">GBAR_LOCUS29509</name>
</gene>
<dbReference type="Gene3D" id="3.30.460.10">
    <property type="entry name" value="Beta Polymerase, domain 2"/>
    <property type="match status" value="1"/>
</dbReference>
<protein>
    <submittedName>
        <fullName evidence="2">Ribosomal silencing factor RsfS</fullName>
    </submittedName>
</protein>
<dbReference type="EMBL" id="CASHTH010004135">
    <property type="protein sequence ID" value="CAI8053998.1"/>
    <property type="molecule type" value="Genomic_DNA"/>
</dbReference>
<dbReference type="GO" id="GO:0017148">
    <property type="term" value="P:negative regulation of translation"/>
    <property type="evidence" value="ECO:0007669"/>
    <property type="project" value="TreeGrafter"/>
</dbReference>
<dbReference type="NCBIfam" id="TIGR00090">
    <property type="entry name" value="rsfS_iojap_ybeB"/>
    <property type="match status" value="1"/>
</dbReference>
<dbReference type="HAMAP" id="MF_01477">
    <property type="entry name" value="Iojap_RsfS"/>
    <property type="match status" value="1"/>
</dbReference>
<evidence type="ECO:0000313" key="2">
    <source>
        <dbReference type="EMBL" id="CAI8053998.1"/>
    </source>
</evidence>
<evidence type="ECO:0000256" key="1">
    <source>
        <dbReference type="ARBA" id="ARBA00010574"/>
    </source>
</evidence>
<comment type="similarity">
    <text evidence="1">Belongs to the Iojap/RsfS family.</text>
</comment>
<proteinExistence type="inferred from homology"/>
<comment type="caution">
    <text evidence="2">The sequence shown here is derived from an EMBL/GenBank/DDBJ whole genome shotgun (WGS) entry which is preliminary data.</text>
</comment>
<dbReference type="InterPro" id="IPR043519">
    <property type="entry name" value="NT_sf"/>
</dbReference>
<dbReference type="GO" id="GO:0043023">
    <property type="term" value="F:ribosomal large subunit binding"/>
    <property type="evidence" value="ECO:0007669"/>
    <property type="project" value="TreeGrafter"/>
</dbReference>
<dbReference type="PANTHER" id="PTHR21043:SF0">
    <property type="entry name" value="MITOCHONDRIAL ASSEMBLY OF RIBOSOMAL LARGE SUBUNIT PROTEIN 1"/>
    <property type="match status" value="1"/>
</dbReference>
<dbReference type="InterPro" id="IPR004394">
    <property type="entry name" value="Iojap/RsfS/C7orf30"/>
</dbReference>
<dbReference type="SUPFAM" id="SSF81301">
    <property type="entry name" value="Nucleotidyltransferase"/>
    <property type="match status" value="1"/>
</dbReference>
<organism evidence="2 3">
    <name type="scientific">Geodia barretti</name>
    <name type="common">Barrett's horny sponge</name>
    <dbReference type="NCBI Taxonomy" id="519541"/>
    <lineage>
        <taxon>Eukaryota</taxon>
        <taxon>Metazoa</taxon>
        <taxon>Porifera</taxon>
        <taxon>Demospongiae</taxon>
        <taxon>Heteroscleromorpha</taxon>
        <taxon>Tetractinellida</taxon>
        <taxon>Astrophorina</taxon>
        <taxon>Geodiidae</taxon>
        <taxon>Geodia</taxon>
    </lineage>
</organism>
<dbReference type="GO" id="GO:0090071">
    <property type="term" value="P:negative regulation of ribosome biogenesis"/>
    <property type="evidence" value="ECO:0007669"/>
    <property type="project" value="TreeGrafter"/>
</dbReference>
<dbReference type="PANTHER" id="PTHR21043">
    <property type="entry name" value="IOJAP SUPERFAMILY ORTHOLOG"/>
    <property type="match status" value="1"/>
</dbReference>